<feature type="domain" description="DNA gyrase B subunit C-terminal" evidence="9">
    <location>
        <begin position="4"/>
        <end position="60"/>
    </location>
</feature>
<sequence length="72" mass="8304">KEPLQRYKGLGEMDADQLRETTMDPDKRTLRRITIKDAAAAERIFELLMGNEVAPRKEFIATADIDRERIDA</sequence>
<name>A0A0R2QQW2_9ACTN</name>
<evidence type="ECO:0000256" key="5">
    <source>
        <dbReference type="ARBA" id="ARBA00022840"/>
    </source>
</evidence>
<dbReference type="Proteomes" id="UP000053054">
    <property type="component" value="Unassembled WGS sequence"/>
</dbReference>
<keyword evidence="7" id="KW-0238">DNA-binding</keyword>
<dbReference type="Gene3D" id="3.40.50.670">
    <property type="match status" value="1"/>
</dbReference>
<evidence type="ECO:0000256" key="7">
    <source>
        <dbReference type="ARBA" id="ARBA00023125"/>
    </source>
</evidence>
<dbReference type="InterPro" id="IPR000565">
    <property type="entry name" value="Topo_IIA_B"/>
</dbReference>
<dbReference type="AlphaFoldDB" id="A0A0R2QQW2"/>
<comment type="similarity">
    <text evidence="2">Belongs to the type II topoisomerase GyrB family.</text>
</comment>
<organism evidence="10 11">
    <name type="scientific">Actinobacteria bacterium BACL2 MAG-120820-bin50</name>
    <dbReference type="NCBI Taxonomy" id="1655570"/>
    <lineage>
        <taxon>Bacteria</taxon>
        <taxon>Bacillati</taxon>
        <taxon>Actinomycetota</taxon>
        <taxon>Actinomycetes</taxon>
        <taxon>Actinomycetes incertae sedis</taxon>
        <taxon>ac1 cluster</taxon>
    </lineage>
</organism>
<comment type="catalytic activity">
    <reaction evidence="1">
        <text>ATP-dependent breakage, passage and rejoining of double-stranded DNA.</text>
        <dbReference type="EC" id="5.6.2.2"/>
    </reaction>
</comment>
<dbReference type="PRINTS" id="PR01159">
    <property type="entry name" value="DNAGYRASEB"/>
</dbReference>
<evidence type="ECO:0000256" key="3">
    <source>
        <dbReference type="ARBA" id="ARBA00012895"/>
    </source>
</evidence>
<dbReference type="GO" id="GO:0006265">
    <property type="term" value="P:DNA topological change"/>
    <property type="evidence" value="ECO:0007669"/>
    <property type="project" value="InterPro"/>
</dbReference>
<reference evidence="10 11" key="1">
    <citation type="submission" date="2015-10" db="EMBL/GenBank/DDBJ databases">
        <title>Metagenome-Assembled Genomes uncover a global brackish microbiome.</title>
        <authorList>
            <person name="Hugerth L.W."/>
            <person name="Larsson J."/>
            <person name="Alneberg J."/>
            <person name="Lindh M.V."/>
            <person name="Legrand C."/>
            <person name="Pinhassi J."/>
            <person name="Andersson A.F."/>
        </authorList>
    </citation>
    <scope>NUCLEOTIDE SEQUENCE [LARGE SCALE GENOMIC DNA]</scope>
    <source>
        <strain evidence="10">BACL2 MAG-120820-bin50</strain>
    </source>
</reference>
<dbReference type="GO" id="GO:0034335">
    <property type="term" value="F:DNA negative supercoiling activity"/>
    <property type="evidence" value="ECO:0007669"/>
    <property type="project" value="UniProtKB-ARBA"/>
</dbReference>
<keyword evidence="5" id="KW-0067">ATP-binding</keyword>
<evidence type="ECO:0000256" key="1">
    <source>
        <dbReference type="ARBA" id="ARBA00000185"/>
    </source>
</evidence>
<dbReference type="Pfam" id="PF00986">
    <property type="entry name" value="DNA_gyraseB_C"/>
    <property type="match status" value="1"/>
</dbReference>
<evidence type="ECO:0000256" key="4">
    <source>
        <dbReference type="ARBA" id="ARBA00022741"/>
    </source>
</evidence>
<evidence type="ECO:0000256" key="8">
    <source>
        <dbReference type="ARBA" id="ARBA00023235"/>
    </source>
</evidence>
<keyword evidence="4" id="KW-0547">Nucleotide-binding</keyword>
<evidence type="ECO:0000256" key="6">
    <source>
        <dbReference type="ARBA" id="ARBA00023029"/>
    </source>
</evidence>
<dbReference type="InterPro" id="IPR013759">
    <property type="entry name" value="Topo_IIA_B_C"/>
</dbReference>
<dbReference type="SUPFAM" id="SSF56719">
    <property type="entry name" value="Type II DNA topoisomerase"/>
    <property type="match status" value="1"/>
</dbReference>
<accession>A0A0R2QQW2</accession>
<dbReference type="GO" id="GO:0005524">
    <property type="term" value="F:ATP binding"/>
    <property type="evidence" value="ECO:0007669"/>
    <property type="project" value="UniProtKB-KW"/>
</dbReference>
<evidence type="ECO:0000313" key="10">
    <source>
        <dbReference type="EMBL" id="KRO52622.1"/>
    </source>
</evidence>
<comment type="caution">
    <text evidence="10">The sequence shown here is derived from an EMBL/GenBank/DDBJ whole genome shotgun (WGS) entry which is preliminary data.</text>
</comment>
<protein>
    <recommendedName>
        <fullName evidence="3">DNA topoisomerase (ATP-hydrolyzing)</fullName>
        <ecNumber evidence="3">5.6.2.2</ecNumber>
    </recommendedName>
</protein>
<dbReference type="EMBL" id="LIAU01000107">
    <property type="protein sequence ID" value="KRO52622.1"/>
    <property type="molecule type" value="Genomic_DNA"/>
</dbReference>
<dbReference type="InterPro" id="IPR013760">
    <property type="entry name" value="Topo_IIA-like_dom_sf"/>
</dbReference>
<dbReference type="PANTHER" id="PTHR45866">
    <property type="entry name" value="DNA GYRASE/TOPOISOMERASE SUBUNIT B"/>
    <property type="match status" value="1"/>
</dbReference>
<evidence type="ECO:0000256" key="2">
    <source>
        <dbReference type="ARBA" id="ARBA00010708"/>
    </source>
</evidence>
<evidence type="ECO:0000259" key="9">
    <source>
        <dbReference type="Pfam" id="PF00986"/>
    </source>
</evidence>
<dbReference type="GO" id="GO:0003677">
    <property type="term" value="F:DNA binding"/>
    <property type="evidence" value="ECO:0007669"/>
    <property type="project" value="UniProtKB-KW"/>
</dbReference>
<dbReference type="PANTHER" id="PTHR45866:SF1">
    <property type="entry name" value="DNA GYRASE SUBUNIT B, MITOCHONDRIAL"/>
    <property type="match status" value="1"/>
</dbReference>
<dbReference type="EC" id="5.6.2.2" evidence="3"/>
<feature type="non-terminal residue" evidence="10">
    <location>
        <position position="1"/>
    </location>
</feature>
<keyword evidence="8" id="KW-0413">Isomerase</keyword>
<evidence type="ECO:0000313" key="11">
    <source>
        <dbReference type="Proteomes" id="UP000053054"/>
    </source>
</evidence>
<dbReference type="InterPro" id="IPR002288">
    <property type="entry name" value="DNA_gyrase_B_C"/>
</dbReference>
<gene>
    <name evidence="10" type="ORF">ABR62_05830</name>
</gene>
<proteinExistence type="inferred from homology"/>
<keyword evidence="6" id="KW-0799">Topoisomerase</keyword>